<gene>
    <name evidence="1" type="ORF">JCM19239_7719</name>
</gene>
<proteinExistence type="predicted"/>
<reference evidence="2" key="2">
    <citation type="submission" date="2014-09" db="EMBL/GenBank/DDBJ databases">
        <authorList>
            <consortium name="NBRP consortium"/>
            <person name="Sawabe T."/>
            <person name="Meirelles P."/>
            <person name="Nakanishi M."/>
            <person name="Sayaka M."/>
            <person name="Hattori M."/>
            <person name="Ohkuma M."/>
        </authorList>
    </citation>
    <scope>NUCLEOTIDE SEQUENCE [LARGE SCALE GENOMIC DNA]</scope>
    <source>
        <strain evidence="2">JCM 19239</strain>
    </source>
</reference>
<accession>A0ABQ0J6E0</accession>
<evidence type="ECO:0000313" key="2">
    <source>
        <dbReference type="Proteomes" id="UP000029223"/>
    </source>
</evidence>
<keyword evidence="2" id="KW-1185">Reference proteome</keyword>
<dbReference type="EMBL" id="BBMS01000001">
    <property type="protein sequence ID" value="GAL23765.1"/>
    <property type="molecule type" value="Genomic_DNA"/>
</dbReference>
<dbReference type="Proteomes" id="UP000029223">
    <property type="component" value="Unassembled WGS sequence"/>
</dbReference>
<organism evidence="1 2">
    <name type="scientific">Vibrio variabilis</name>
    <dbReference type="NCBI Taxonomy" id="990271"/>
    <lineage>
        <taxon>Bacteria</taxon>
        <taxon>Pseudomonadati</taxon>
        <taxon>Pseudomonadota</taxon>
        <taxon>Gammaproteobacteria</taxon>
        <taxon>Vibrionales</taxon>
        <taxon>Vibrionaceae</taxon>
        <taxon>Vibrio</taxon>
    </lineage>
</organism>
<sequence>MPVMTLSRSCCGAVKALAWSSDKVSYSGLCDVVESVL</sequence>
<evidence type="ECO:0000313" key="1">
    <source>
        <dbReference type="EMBL" id="GAL23765.1"/>
    </source>
</evidence>
<reference evidence="2" key="1">
    <citation type="submission" date="2014-09" db="EMBL/GenBank/DDBJ databases">
        <title>Vibrio variabilis JCM 19239. (C206) whole genome shotgun sequence.</title>
        <authorList>
            <person name="Sawabe T."/>
            <person name="Meirelles P."/>
            <person name="Nakanishi M."/>
            <person name="Sayaka M."/>
            <person name="Hattori M."/>
            <person name="Ohkuma M."/>
        </authorList>
    </citation>
    <scope>NUCLEOTIDE SEQUENCE [LARGE SCALE GENOMIC DNA]</scope>
    <source>
        <strain evidence="2">JCM 19239</strain>
    </source>
</reference>
<comment type="caution">
    <text evidence="1">The sequence shown here is derived from an EMBL/GenBank/DDBJ whole genome shotgun (WGS) entry which is preliminary data.</text>
</comment>
<protein>
    <submittedName>
        <fullName evidence="1">Uncharacterized protein</fullName>
    </submittedName>
</protein>
<name>A0ABQ0J6E0_9VIBR</name>